<keyword evidence="2 5" id="KW-0812">Transmembrane</keyword>
<feature type="domain" description="O-antigen ligase-related" evidence="7">
    <location>
        <begin position="198"/>
        <end position="352"/>
    </location>
</feature>
<feature type="transmembrane region" description="Helical" evidence="5">
    <location>
        <begin position="71"/>
        <end position="93"/>
    </location>
</feature>
<evidence type="ECO:0000256" key="3">
    <source>
        <dbReference type="ARBA" id="ARBA00022989"/>
    </source>
</evidence>
<keyword evidence="3 5" id="KW-1133">Transmembrane helix</keyword>
<proteinExistence type="predicted"/>
<evidence type="ECO:0000313" key="8">
    <source>
        <dbReference type="EMBL" id="NDY96020.1"/>
    </source>
</evidence>
<feature type="transmembrane region" description="Helical" evidence="5">
    <location>
        <begin position="16"/>
        <end position="35"/>
    </location>
</feature>
<dbReference type="PANTHER" id="PTHR37422">
    <property type="entry name" value="TEICHURONIC ACID BIOSYNTHESIS PROTEIN TUAE"/>
    <property type="match status" value="1"/>
</dbReference>
<evidence type="ECO:0000259" key="6">
    <source>
        <dbReference type="Pfam" id="PF00535"/>
    </source>
</evidence>
<evidence type="ECO:0000256" key="1">
    <source>
        <dbReference type="ARBA" id="ARBA00004141"/>
    </source>
</evidence>
<dbReference type="CDD" id="cd02511">
    <property type="entry name" value="Beta4Glucosyltransferase"/>
    <property type="match status" value="1"/>
</dbReference>
<comment type="caution">
    <text evidence="8">The sequence shown here is derived from an EMBL/GenBank/DDBJ whole genome shotgun (WGS) entry which is preliminary data.</text>
</comment>
<dbReference type="Gene3D" id="3.90.550.10">
    <property type="entry name" value="Spore Coat Polysaccharide Biosynthesis Protein SpsA, Chain A"/>
    <property type="match status" value="1"/>
</dbReference>
<dbReference type="InterPro" id="IPR001173">
    <property type="entry name" value="Glyco_trans_2-like"/>
</dbReference>
<feature type="transmembrane region" description="Helical" evidence="5">
    <location>
        <begin position="373"/>
        <end position="394"/>
    </location>
</feature>
<evidence type="ECO:0000256" key="5">
    <source>
        <dbReference type="SAM" id="Phobius"/>
    </source>
</evidence>
<feature type="transmembrane region" description="Helical" evidence="5">
    <location>
        <begin position="400"/>
        <end position="419"/>
    </location>
</feature>
<feature type="transmembrane region" description="Helical" evidence="5">
    <location>
        <begin position="340"/>
        <end position="361"/>
    </location>
</feature>
<dbReference type="EMBL" id="JAAGSC010000041">
    <property type="protein sequence ID" value="NDY96020.1"/>
    <property type="molecule type" value="Genomic_DNA"/>
</dbReference>
<dbReference type="AlphaFoldDB" id="A0A845V1B8"/>
<protein>
    <submittedName>
        <fullName evidence="8">Glycosyltransferase</fullName>
    </submittedName>
</protein>
<keyword evidence="4 5" id="KW-0472">Membrane</keyword>
<evidence type="ECO:0000256" key="2">
    <source>
        <dbReference type="ARBA" id="ARBA00022692"/>
    </source>
</evidence>
<dbReference type="GO" id="GO:0016020">
    <property type="term" value="C:membrane"/>
    <property type="evidence" value="ECO:0007669"/>
    <property type="project" value="UniProtKB-SubCell"/>
</dbReference>
<organism evidence="8 9">
    <name type="scientific">Wenzhouxiangella limi</name>
    <dbReference type="NCBI Taxonomy" id="2707351"/>
    <lineage>
        <taxon>Bacteria</taxon>
        <taxon>Pseudomonadati</taxon>
        <taxon>Pseudomonadota</taxon>
        <taxon>Gammaproteobacteria</taxon>
        <taxon>Chromatiales</taxon>
        <taxon>Wenzhouxiangellaceae</taxon>
        <taxon>Wenzhouxiangella</taxon>
    </lineage>
</organism>
<gene>
    <name evidence="8" type="ORF">G3I74_09780</name>
</gene>
<keyword evidence="9" id="KW-1185">Reference proteome</keyword>
<dbReference type="SUPFAM" id="SSF53448">
    <property type="entry name" value="Nucleotide-diphospho-sugar transferases"/>
    <property type="match status" value="1"/>
</dbReference>
<feature type="transmembrane region" description="Helical" evidence="5">
    <location>
        <begin position="99"/>
        <end position="116"/>
    </location>
</feature>
<sequence length="685" mass="75122">MTSSQSQPPLIGSDRALAQAAGLILFSVLAFGLLLPKVAGAGLLGLALIGIAWLSFRGGWRVADIQATDRLLILITLVFVGLLLLAWLGHGLPASGADALTRAGRLLLIVPVFLFLRRVDGLAAYWWNGLIAGALTAGLYGWWFLLTGQVSEFGPRAGGATNPIYFGGISLLMAFMLLPRVGASEAPGWQRALAAAGVVGGISASLLSGSRGAWLAALPLLVVYVIIYRHHVGAAWRFGLPLLFVAGTLALTLLPSVDMDQRMIDIGRELMASINGQQPEGGVAERIEMWRIASARILDQLWWGPGPEAFQLALNEAATSGKVRPELLAYRHPHNQFLSALLYAGLPGLLALMMLFTAPLRRFWQIRQGSLQATVHIAWCGLAAITVLATMALSESIFERNIGVVWFTLLLSTTLALAVSERRRELAGAGARKASLSVIVIVCNEADRIGRCLESVHGWADEIIVLDSGSQDDTVAICRQYTSRVEQTDWPGFGVQKQRALHRAGGDWVLSLDADEVVDPELRREIDFTLGRTTPPHQAYSLPWRTHAFGTTLHHGHWARAPLRLFRRDCGRFTSAAVHEKIVIDRQCRIGHLQAPLHHYSYRNVEHARAKLSGYAQLQARERFAAGKRCRWPALAWVRAALNWVDNYLLRAAFLDGRGGWIMSRLTAAYTLEKYRALARLGRKR</sequence>
<evidence type="ECO:0000256" key="4">
    <source>
        <dbReference type="ARBA" id="ARBA00023136"/>
    </source>
</evidence>
<feature type="transmembrane region" description="Helical" evidence="5">
    <location>
        <begin position="41"/>
        <end position="59"/>
    </location>
</feature>
<dbReference type="InterPro" id="IPR007016">
    <property type="entry name" value="O-antigen_ligase-rel_domated"/>
</dbReference>
<feature type="transmembrane region" description="Helical" evidence="5">
    <location>
        <begin position="123"/>
        <end position="143"/>
    </location>
</feature>
<reference evidence="8 9" key="1">
    <citation type="submission" date="2020-02" db="EMBL/GenBank/DDBJ databases">
        <authorList>
            <person name="Zhang X.-Y."/>
        </authorList>
    </citation>
    <scope>NUCLEOTIDE SEQUENCE [LARGE SCALE GENOMIC DNA]</scope>
    <source>
        <strain evidence="8 9">C33</strain>
    </source>
</reference>
<accession>A0A845V1B8</accession>
<dbReference type="PANTHER" id="PTHR37422:SF23">
    <property type="entry name" value="TEICHURONIC ACID BIOSYNTHESIS PROTEIN TUAE"/>
    <property type="match status" value="1"/>
</dbReference>
<feature type="domain" description="Glycosyltransferase 2-like" evidence="6">
    <location>
        <begin position="437"/>
        <end position="521"/>
    </location>
</feature>
<keyword evidence="8" id="KW-0808">Transferase</keyword>
<dbReference type="Pfam" id="PF00535">
    <property type="entry name" value="Glycos_transf_2"/>
    <property type="match status" value="1"/>
</dbReference>
<dbReference type="Proteomes" id="UP000484885">
    <property type="component" value="Unassembled WGS sequence"/>
</dbReference>
<feature type="transmembrane region" description="Helical" evidence="5">
    <location>
        <begin position="235"/>
        <end position="254"/>
    </location>
</feature>
<feature type="transmembrane region" description="Helical" evidence="5">
    <location>
        <begin position="163"/>
        <end position="181"/>
    </location>
</feature>
<feature type="transmembrane region" description="Helical" evidence="5">
    <location>
        <begin position="188"/>
        <end position="206"/>
    </location>
</feature>
<dbReference type="InterPro" id="IPR051533">
    <property type="entry name" value="WaaL-like"/>
</dbReference>
<evidence type="ECO:0000259" key="7">
    <source>
        <dbReference type="Pfam" id="PF04932"/>
    </source>
</evidence>
<dbReference type="RefSeq" id="WP_164211406.1">
    <property type="nucleotide sequence ID" value="NZ_JAAGSC010000041.1"/>
</dbReference>
<name>A0A845V1B8_9GAMM</name>
<comment type="subcellular location">
    <subcellularLocation>
        <location evidence="1">Membrane</location>
        <topology evidence="1">Multi-pass membrane protein</topology>
    </subcellularLocation>
</comment>
<dbReference type="InterPro" id="IPR029044">
    <property type="entry name" value="Nucleotide-diphossugar_trans"/>
</dbReference>
<evidence type="ECO:0000313" key="9">
    <source>
        <dbReference type="Proteomes" id="UP000484885"/>
    </source>
</evidence>
<dbReference type="Pfam" id="PF04932">
    <property type="entry name" value="Wzy_C"/>
    <property type="match status" value="1"/>
</dbReference>
<dbReference type="GO" id="GO:0016740">
    <property type="term" value="F:transferase activity"/>
    <property type="evidence" value="ECO:0007669"/>
    <property type="project" value="UniProtKB-KW"/>
</dbReference>